<dbReference type="PANTHER" id="PTHR30250">
    <property type="entry name" value="PST FAMILY PREDICTED COLANIC ACID TRANSPORTER"/>
    <property type="match status" value="1"/>
</dbReference>
<feature type="transmembrane region" description="Helical" evidence="7">
    <location>
        <begin position="51"/>
        <end position="75"/>
    </location>
</feature>
<dbReference type="PANTHER" id="PTHR30250:SF10">
    <property type="entry name" value="LIPOPOLYSACCHARIDE BIOSYNTHESIS PROTEIN WZXC"/>
    <property type="match status" value="1"/>
</dbReference>
<feature type="transmembrane region" description="Helical" evidence="7">
    <location>
        <begin position="303"/>
        <end position="322"/>
    </location>
</feature>
<feature type="transmembrane region" description="Helical" evidence="7">
    <location>
        <begin position="227"/>
        <end position="249"/>
    </location>
</feature>
<feature type="transmembrane region" description="Helical" evidence="7">
    <location>
        <begin position="428"/>
        <end position="449"/>
    </location>
</feature>
<evidence type="ECO:0000256" key="1">
    <source>
        <dbReference type="ARBA" id="ARBA00004651"/>
    </source>
</evidence>
<comment type="subcellular location">
    <subcellularLocation>
        <location evidence="1">Cell membrane</location>
        <topology evidence="1">Multi-pass membrane protein</topology>
    </subcellularLocation>
</comment>
<dbReference type="EMBL" id="BMMW01000001">
    <property type="protein sequence ID" value="GGK33524.1"/>
    <property type="molecule type" value="Genomic_DNA"/>
</dbReference>
<comment type="caution">
    <text evidence="8">The sequence shown here is derived from an EMBL/GenBank/DDBJ whole genome shotgun (WGS) entry which is preliminary data.</text>
</comment>
<evidence type="ECO:0000256" key="6">
    <source>
        <dbReference type="ARBA" id="ARBA00023136"/>
    </source>
</evidence>
<keyword evidence="9" id="KW-1185">Reference proteome</keyword>
<name>A0A917Q7H7_9NOCA</name>
<feature type="transmembrane region" description="Helical" evidence="7">
    <location>
        <begin position="21"/>
        <end position="45"/>
    </location>
</feature>
<keyword evidence="4 7" id="KW-0812">Transmembrane</keyword>
<keyword evidence="5 7" id="KW-1133">Transmembrane helix</keyword>
<comment type="similarity">
    <text evidence="2">Belongs to the polysaccharide synthase family.</text>
</comment>
<gene>
    <name evidence="8" type="ORF">GCM10011591_01480</name>
</gene>
<feature type="transmembrane region" description="Helical" evidence="7">
    <location>
        <begin position="95"/>
        <end position="116"/>
    </location>
</feature>
<sequence>MTADAPPKSRLTGRIAVSNTVAMLASRVFCAALGLVATMVIARMLPGVEWGYFSFVFGLLGMLAIITDLGVGRAVIGKLVHGEPDEVAEIATSFIVLRTLLGLLGYVIAVGYVVVSGCPREVIVATALAGIVVVIATPSHALTVLFESTMRMTVVAASEALARAVQVALTVLAVLWAPTLLVVIVPALIYELVSIGIKIVGVARGLGGPIPARHIQFSWWGPMLREALPLSIGLALIIMLQKVGLLLLGHFDTFESVGHFAVGMKFADLLDTAAVAVIAPVTTLLVAVWPADPTRFRQYFRQGTAALAALMFLALVAFWPVADDVIALLFGQAFTIADTASRVQIVAALFGALAHLALVALMAAGRSTLIPGVAAAALAVNLVVAWPLIAADSFTGAAVAGLVAQVVLLVAIWVALRVAVGIRRLIPLWPMSLLAVAAAGVAWAGTVVARQWEPPWLLTAAVVSVGYLVLASAVLHFTVGLTITRLRGHKPDDTVADR</sequence>
<feature type="transmembrane region" description="Helical" evidence="7">
    <location>
        <begin position="369"/>
        <end position="389"/>
    </location>
</feature>
<organism evidence="8 9">
    <name type="scientific">Nocardia camponoti</name>
    <dbReference type="NCBI Taxonomy" id="1616106"/>
    <lineage>
        <taxon>Bacteria</taxon>
        <taxon>Bacillati</taxon>
        <taxon>Actinomycetota</taxon>
        <taxon>Actinomycetes</taxon>
        <taxon>Mycobacteriales</taxon>
        <taxon>Nocardiaceae</taxon>
        <taxon>Nocardia</taxon>
    </lineage>
</organism>
<evidence type="ECO:0000256" key="2">
    <source>
        <dbReference type="ARBA" id="ARBA00007430"/>
    </source>
</evidence>
<evidence type="ECO:0000313" key="9">
    <source>
        <dbReference type="Proteomes" id="UP000612956"/>
    </source>
</evidence>
<feature type="transmembrane region" description="Helical" evidence="7">
    <location>
        <begin position="342"/>
        <end position="362"/>
    </location>
</feature>
<feature type="transmembrane region" description="Helical" evidence="7">
    <location>
        <begin position="167"/>
        <end position="189"/>
    </location>
</feature>
<reference evidence="8" key="1">
    <citation type="journal article" date="2014" name="Int. J. Syst. Evol. Microbiol.">
        <title>Complete genome sequence of Corynebacterium casei LMG S-19264T (=DSM 44701T), isolated from a smear-ripened cheese.</title>
        <authorList>
            <consortium name="US DOE Joint Genome Institute (JGI-PGF)"/>
            <person name="Walter F."/>
            <person name="Albersmeier A."/>
            <person name="Kalinowski J."/>
            <person name="Ruckert C."/>
        </authorList>
    </citation>
    <scope>NUCLEOTIDE SEQUENCE</scope>
    <source>
        <strain evidence="8">CGMCC 4.7278</strain>
    </source>
</reference>
<evidence type="ECO:0000256" key="7">
    <source>
        <dbReference type="SAM" id="Phobius"/>
    </source>
</evidence>
<dbReference type="GO" id="GO:0005886">
    <property type="term" value="C:plasma membrane"/>
    <property type="evidence" value="ECO:0007669"/>
    <property type="project" value="UniProtKB-SubCell"/>
</dbReference>
<evidence type="ECO:0000256" key="4">
    <source>
        <dbReference type="ARBA" id="ARBA00022692"/>
    </source>
</evidence>
<feature type="transmembrane region" description="Helical" evidence="7">
    <location>
        <begin position="395"/>
        <end position="416"/>
    </location>
</feature>
<proteinExistence type="inferred from homology"/>
<evidence type="ECO:0000256" key="5">
    <source>
        <dbReference type="ARBA" id="ARBA00022989"/>
    </source>
</evidence>
<evidence type="ECO:0000256" key="3">
    <source>
        <dbReference type="ARBA" id="ARBA00022475"/>
    </source>
</evidence>
<feature type="transmembrane region" description="Helical" evidence="7">
    <location>
        <begin position="455"/>
        <end position="481"/>
    </location>
</feature>
<dbReference type="Pfam" id="PF13440">
    <property type="entry name" value="Polysacc_synt_3"/>
    <property type="match status" value="1"/>
</dbReference>
<evidence type="ECO:0000313" key="8">
    <source>
        <dbReference type="EMBL" id="GGK33524.1"/>
    </source>
</evidence>
<keyword evidence="6 7" id="KW-0472">Membrane</keyword>
<dbReference type="AlphaFoldDB" id="A0A917Q7H7"/>
<evidence type="ECO:0008006" key="10">
    <source>
        <dbReference type="Google" id="ProtNLM"/>
    </source>
</evidence>
<feature type="transmembrane region" description="Helical" evidence="7">
    <location>
        <begin position="122"/>
        <end position="146"/>
    </location>
</feature>
<accession>A0A917Q7H7</accession>
<dbReference type="Proteomes" id="UP000612956">
    <property type="component" value="Unassembled WGS sequence"/>
</dbReference>
<feature type="transmembrane region" description="Helical" evidence="7">
    <location>
        <begin position="269"/>
        <end position="291"/>
    </location>
</feature>
<keyword evidence="3" id="KW-1003">Cell membrane</keyword>
<protein>
    <recommendedName>
        <fullName evidence="10">Oligosaccharide flippase family protein</fullName>
    </recommendedName>
</protein>
<reference evidence="8" key="2">
    <citation type="submission" date="2020-09" db="EMBL/GenBank/DDBJ databases">
        <authorList>
            <person name="Sun Q."/>
            <person name="Zhou Y."/>
        </authorList>
    </citation>
    <scope>NUCLEOTIDE SEQUENCE</scope>
    <source>
        <strain evidence="8">CGMCC 4.7278</strain>
    </source>
</reference>
<dbReference type="InterPro" id="IPR050833">
    <property type="entry name" value="Poly_Biosynth_Transport"/>
</dbReference>
<dbReference type="RefSeq" id="WP_188826759.1">
    <property type="nucleotide sequence ID" value="NZ_BMMW01000001.1"/>
</dbReference>